<dbReference type="PANTHER" id="PTHR22746">
    <property type="entry name" value="RAB6A-GEF COMPLEX PARTNER PROTEIN 1"/>
    <property type="match status" value="1"/>
</dbReference>
<dbReference type="GO" id="GO:0006886">
    <property type="term" value="P:intracellular protein transport"/>
    <property type="evidence" value="ECO:0007669"/>
    <property type="project" value="InterPro"/>
</dbReference>
<comment type="caution">
    <text evidence="5">The sequence shown here is derived from an EMBL/GenBank/DDBJ whole genome shotgun (WGS) entry which is preliminary data.</text>
</comment>
<dbReference type="SUPFAM" id="SSF82171">
    <property type="entry name" value="DPP6 N-terminal domain-like"/>
    <property type="match status" value="1"/>
</dbReference>
<dbReference type="SUPFAM" id="SSF51197">
    <property type="entry name" value="Clavaminate synthase-like"/>
    <property type="match status" value="1"/>
</dbReference>
<organism evidence="5 6">
    <name type="scientific">Paramarasmius palmivorus</name>
    <dbReference type="NCBI Taxonomy" id="297713"/>
    <lineage>
        <taxon>Eukaryota</taxon>
        <taxon>Fungi</taxon>
        <taxon>Dikarya</taxon>
        <taxon>Basidiomycota</taxon>
        <taxon>Agaricomycotina</taxon>
        <taxon>Agaricomycetes</taxon>
        <taxon>Agaricomycetidae</taxon>
        <taxon>Agaricales</taxon>
        <taxon>Marasmiineae</taxon>
        <taxon>Marasmiaceae</taxon>
        <taxon>Paramarasmius</taxon>
    </lineage>
</organism>
<dbReference type="GO" id="GO:0000139">
    <property type="term" value="C:Golgi membrane"/>
    <property type="evidence" value="ECO:0007669"/>
    <property type="project" value="TreeGrafter"/>
</dbReference>
<proteinExistence type="predicted"/>
<dbReference type="InterPro" id="IPR009771">
    <property type="entry name" value="RIC1_C"/>
</dbReference>
<dbReference type="AlphaFoldDB" id="A0AAW0E2L2"/>
<keyword evidence="2" id="KW-0472">Membrane</keyword>
<protein>
    <submittedName>
        <fullName evidence="5">WD40 repeat protein</fullName>
    </submittedName>
</protein>
<accession>A0AAW0E2L2</accession>
<evidence type="ECO:0000313" key="5">
    <source>
        <dbReference type="EMBL" id="KAK7058364.1"/>
    </source>
</evidence>
<dbReference type="Proteomes" id="UP001383192">
    <property type="component" value="Unassembled WGS sequence"/>
</dbReference>
<dbReference type="Pfam" id="PF07064">
    <property type="entry name" value="RIC1"/>
    <property type="match status" value="1"/>
</dbReference>
<dbReference type="InterPro" id="IPR040096">
    <property type="entry name" value="Ric1"/>
</dbReference>
<comment type="subcellular location">
    <subcellularLocation>
        <location evidence="1">Membrane</location>
    </subcellularLocation>
</comment>
<feature type="domain" description="RIC1 C-terminal alpha solenoid region" evidence="4">
    <location>
        <begin position="771"/>
        <end position="902"/>
    </location>
</feature>
<dbReference type="GO" id="GO:0034066">
    <property type="term" value="C:Ric1-Rgp1 guanyl-nucleotide exchange factor complex"/>
    <property type="evidence" value="ECO:0007669"/>
    <property type="project" value="InterPro"/>
</dbReference>
<dbReference type="EMBL" id="JAYKXP010000005">
    <property type="protein sequence ID" value="KAK7058364.1"/>
    <property type="molecule type" value="Genomic_DNA"/>
</dbReference>
<evidence type="ECO:0000256" key="2">
    <source>
        <dbReference type="ARBA" id="ARBA00023136"/>
    </source>
</evidence>
<dbReference type="GO" id="GO:0042147">
    <property type="term" value="P:retrograde transport, endosome to Golgi"/>
    <property type="evidence" value="ECO:0007669"/>
    <property type="project" value="TreeGrafter"/>
</dbReference>
<evidence type="ECO:0000256" key="1">
    <source>
        <dbReference type="ARBA" id="ARBA00004370"/>
    </source>
</evidence>
<dbReference type="PANTHER" id="PTHR22746:SF10">
    <property type="entry name" value="GUANINE NUCLEOTIDE EXCHANGE FACTOR SUBUNIT RIC1"/>
    <property type="match status" value="1"/>
</dbReference>
<evidence type="ECO:0000313" key="6">
    <source>
        <dbReference type="Proteomes" id="UP001383192"/>
    </source>
</evidence>
<gene>
    <name evidence="5" type="primary">RIC1</name>
    <name evidence="5" type="ORF">VNI00_001998</name>
</gene>
<dbReference type="GO" id="GO:0005829">
    <property type="term" value="C:cytosol"/>
    <property type="evidence" value="ECO:0007669"/>
    <property type="project" value="TreeGrafter"/>
</dbReference>
<evidence type="ECO:0000259" key="4">
    <source>
        <dbReference type="Pfam" id="PF07064"/>
    </source>
</evidence>
<feature type="region of interest" description="Disordered" evidence="3">
    <location>
        <begin position="239"/>
        <end position="268"/>
    </location>
</feature>
<keyword evidence="6" id="KW-1185">Reference proteome</keyword>
<sequence length="1253" mass="139277">MYFPTSAARRLATIPALPNIPPEPVLAICPSPRKTLFCSITRSGVSVWRVRPPAVLAFLSRTPTSIIDHGENKQPHWSPDGQRIVIQTTGSYLVLIDVTYSEETVYQIPKLPSNDYLAGPGEGFLLNAVHLHFEGVIQIEGGLVSLSPRRQYILFSTRNPPAVQRIPWPSEEDSEREYDPEPINHHVHGSWLLEEEDFSWLIETEVVVSNILFSRSTGVETWITSDGRAYVVRLAEPPSPLDVSESNDGQPPFSPSKNPADRPSSESQQNTFYWEGTCIHDFDMPRWVQKQRRVDPDEPLHERERKAYIDPNSAVAVAINGKFSLIAVGTLSFPSEEDTAPTPKIIEIPITPNKSTGRVCSMEWSSDGYVLAVGWQNGWGIFSSSGRCLVAGFGVEEHVDAKRYGSLGVLLMLLTHFLAAFRIFSCMEFKGSQLDDRALVYRGADQPDMSVINPESDVWQHIKIPQSYLAKNWPIRYSSLSSDGRLIAIAGRWGLVHYSASSGRWKMFADEDQEQAFSVKGGLLWFHHVLIAAVEVAKSYQIRLYSRDTELSNRNVLHREILSAPVVILSLVDNSLLVYTADNMLHHYLIVPTAETIKLHLCGTISFQGIIAVPSAVRMLSWMIPTAQKHLGDPVDDLTVATVLMVVGGQLVLLRPRKSAEQEVKYDMQIFADHIEFCWIHLRGIRALENSLWAFDGKGIRVWLNALSIEHSSNGHHESVKESVTIPVDFYPLSVLMDKGVIIGAEHEISTRSNLPFALFRHGTSSTLFLQHILHCHLEAGHLREAIVFASNYQHLVYFSHSLEMLLHTVVESEPSPDSPSENADKLLSTVVEFLDHFDGALDVVVGCVRKTEMSRWPRLFNIVGNPKALFETCLSSGRLKTAGSYLIVLHGLEQLEDDSTDAPIQYTPEGAVSISYSALFSSPLSLGASIEQAFGSHPNSLGIIVVRDLPPAYALYRERLLKLAYQFANLDEATREKYTDPASRYSFGWSHGKEIMNGKPDTLKGSYYANPIVDVPSVSAEDRSSYPEYYGANIWPAPDEKGIEGFEEAFKNLGSFIFKVGCQLAVACQPFALSQLSDSTVSLPKLIEKSQTSKARLLHYFPASLDALPKEDEPVDSWCGFHLDHSLLTGLCSAMYLLKDESKPEPTAIPSPSPQSGLYIRTRGGELTKVAIPTDCLAFQTGEALEVATGGKLRATPHCVRVGPSENSDKISRETFAFFMQPDTDQALSPAMTFGQFSKRVFDDHYGSEGSM</sequence>
<reference evidence="5 6" key="1">
    <citation type="submission" date="2024-01" db="EMBL/GenBank/DDBJ databases">
        <title>A draft genome for a cacao thread blight-causing isolate of Paramarasmius palmivorus.</title>
        <authorList>
            <person name="Baruah I.K."/>
            <person name="Bukari Y."/>
            <person name="Amoako-Attah I."/>
            <person name="Meinhardt L.W."/>
            <person name="Bailey B.A."/>
            <person name="Cohen S.P."/>
        </authorList>
    </citation>
    <scope>NUCLEOTIDE SEQUENCE [LARGE SCALE GENOMIC DNA]</scope>
    <source>
        <strain evidence="5 6">GH-12</strain>
    </source>
</reference>
<evidence type="ECO:0000256" key="3">
    <source>
        <dbReference type="SAM" id="MobiDB-lite"/>
    </source>
</evidence>
<dbReference type="Pfam" id="PF25440">
    <property type="entry name" value="Beta-prop_RIC1_2nd"/>
    <property type="match status" value="1"/>
</dbReference>
<name>A0AAW0E2L2_9AGAR</name>
<dbReference type="InterPro" id="IPR027443">
    <property type="entry name" value="IPNS-like_sf"/>
</dbReference>
<dbReference type="Gene3D" id="2.60.120.330">
    <property type="entry name" value="B-lactam Antibiotic, Isopenicillin N Synthase, Chain"/>
    <property type="match status" value="1"/>
</dbReference>